<dbReference type="SUPFAM" id="SSF52980">
    <property type="entry name" value="Restriction endonuclease-like"/>
    <property type="match status" value="1"/>
</dbReference>
<feature type="compositionally biased region" description="Polar residues" evidence="1">
    <location>
        <begin position="14"/>
        <end position="28"/>
    </location>
</feature>
<dbReference type="InterPro" id="IPR011856">
    <property type="entry name" value="tRNA_endonuc-like_dom_sf"/>
</dbReference>
<comment type="caution">
    <text evidence="3">The sequence shown here is derived from an EMBL/GenBank/DDBJ whole genome shotgun (WGS) entry which is preliminary data.</text>
</comment>
<dbReference type="InterPro" id="IPR007560">
    <property type="entry name" value="Restrct_endonuc_IV_Mrr"/>
</dbReference>
<feature type="region of interest" description="Disordered" evidence="1">
    <location>
        <begin position="14"/>
        <end position="51"/>
    </location>
</feature>
<protein>
    <recommendedName>
        <fullName evidence="2">Restriction endonuclease type IV Mrr domain-containing protein</fullName>
    </recommendedName>
</protein>
<evidence type="ECO:0000256" key="1">
    <source>
        <dbReference type="SAM" id="MobiDB-lite"/>
    </source>
</evidence>
<dbReference type="InterPro" id="IPR052906">
    <property type="entry name" value="Type_IV_Methyl-Rstrct_Enzyme"/>
</dbReference>
<dbReference type="PANTHER" id="PTHR30015:SF6">
    <property type="entry name" value="SLL1429 PROTEIN"/>
    <property type="match status" value="1"/>
</dbReference>
<evidence type="ECO:0000313" key="4">
    <source>
        <dbReference type="Proteomes" id="UP001500886"/>
    </source>
</evidence>
<organism evidence="3 4">
    <name type="scientific">Streptomyces luteosporeus</name>
    <dbReference type="NCBI Taxonomy" id="173856"/>
    <lineage>
        <taxon>Bacteria</taxon>
        <taxon>Bacillati</taxon>
        <taxon>Actinomycetota</taxon>
        <taxon>Actinomycetes</taxon>
        <taxon>Kitasatosporales</taxon>
        <taxon>Streptomycetaceae</taxon>
        <taxon>Streptomyces</taxon>
    </lineage>
</organism>
<dbReference type="Pfam" id="PF04471">
    <property type="entry name" value="Mrr_cat"/>
    <property type="match status" value="1"/>
</dbReference>
<reference evidence="3 4" key="1">
    <citation type="journal article" date="2019" name="Int. J. Syst. Evol. Microbiol.">
        <title>The Global Catalogue of Microorganisms (GCM) 10K type strain sequencing project: providing services to taxonomists for standard genome sequencing and annotation.</title>
        <authorList>
            <consortium name="The Broad Institute Genomics Platform"/>
            <consortium name="The Broad Institute Genome Sequencing Center for Infectious Disease"/>
            <person name="Wu L."/>
            <person name="Ma J."/>
        </authorList>
    </citation>
    <scope>NUCLEOTIDE SEQUENCE [LARGE SCALE GENOMIC DNA]</scope>
    <source>
        <strain evidence="3 4">JCM 4542</strain>
    </source>
</reference>
<accession>A0ABN3TM27</accession>
<evidence type="ECO:0000259" key="2">
    <source>
        <dbReference type="Pfam" id="PF04471"/>
    </source>
</evidence>
<evidence type="ECO:0000313" key="3">
    <source>
        <dbReference type="EMBL" id="GAA2711461.1"/>
    </source>
</evidence>
<keyword evidence="4" id="KW-1185">Reference proteome</keyword>
<dbReference type="PANTHER" id="PTHR30015">
    <property type="entry name" value="MRR RESTRICTION SYSTEM PROTEIN"/>
    <property type="match status" value="1"/>
</dbReference>
<feature type="domain" description="Restriction endonuclease type IV Mrr" evidence="2">
    <location>
        <begin position="237"/>
        <end position="352"/>
    </location>
</feature>
<gene>
    <name evidence="3" type="ORF">GCM10010315_13400</name>
</gene>
<proteinExistence type="predicted"/>
<dbReference type="Proteomes" id="UP001500886">
    <property type="component" value="Unassembled WGS sequence"/>
</dbReference>
<dbReference type="Gene3D" id="3.40.1350.10">
    <property type="match status" value="1"/>
</dbReference>
<name>A0ABN3TM27_9ACTN</name>
<dbReference type="InterPro" id="IPR011335">
    <property type="entry name" value="Restrct_endonuc-II-like"/>
</dbReference>
<dbReference type="EMBL" id="BAAASL010000004">
    <property type="protein sequence ID" value="GAA2711461.1"/>
    <property type="molecule type" value="Genomic_DNA"/>
</dbReference>
<sequence length="369" mass="40118">MTWHHLGFPTAQNIRGGTLSIDSGTARPTTRRPASPGPEFGQALLPGTETGTEGMRQRLMILQGRLERCATVLRAHQETVTRVPRTDALALDLVQDDQRLLRDVQQCEDEAGEIDDALTELFQELMAADLKSVRRRQEAERLSGWIGAPPPYSPGWNSANEISVTFAHASSPLLRVEGGSLFGPTALFIKRYAEHATFIRTMYKDVTSRLAALRQVAREALDGPLLQESTLMDLKEIDKLHHSQFEQLIADLLDRDGYRIIRSGGSAGDMGADVLAADPLGRFVMVQAKHFTGGGGSVGQPVVQHLYGGAMATHSSTLAVVVTNGRLTGGAKGWAAEHSRVRLIGREELRRWAESGESLESVLKGTGPA</sequence>